<comment type="caution">
    <text evidence="10">The sequence shown here is derived from an EMBL/GenBank/DDBJ whole genome shotgun (WGS) entry which is preliminary data.</text>
</comment>
<dbReference type="PRINTS" id="PR00260">
    <property type="entry name" value="CHEMTRNSDUCR"/>
</dbReference>
<dbReference type="PROSITE" id="PS50885">
    <property type="entry name" value="HAMP"/>
    <property type="match status" value="1"/>
</dbReference>
<evidence type="ECO:0000313" key="11">
    <source>
        <dbReference type="Proteomes" id="UP001549104"/>
    </source>
</evidence>
<dbReference type="InterPro" id="IPR003660">
    <property type="entry name" value="HAMP_dom"/>
</dbReference>
<dbReference type="PROSITE" id="PS50111">
    <property type="entry name" value="CHEMOTAXIS_TRANSDUC_2"/>
    <property type="match status" value="1"/>
</dbReference>
<dbReference type="CDD" id="cd11386">
    <property type="entry name" value="MCP_signal"/>
    <property type="match status" value="1"/>
</dbReference>
<evidence type="ECO:0000256" key="2">
    <source>
        <dbReference type="ARBA" id="ARBA00022475"/>
    </source>
</evidence>
<dbReference type="SMART" id="SM00304">
    <property type="entry name" value="HAMP"/>
    <property type="match status" value="1"/>
</dbReference>
<evidence type="ECO:0000256" key="1">
    <source>
        <dbReference type="ARBA" id="ARBA00004236"/>
    </source>
</evidence>
<evidence type="ECO:0000256" key="6">
    <source>
        <dbReference type="PROSITE-ProRule" id="PRU00284"/>
    </source>
</evidence>
<evidence type="ECO:0000259" key="9">
    <source>
        <dbReference type="PROSITE" id="PS50885"/>
    </source>
</evidence>
<keyword evidence="2" id="KW-1003">Cell membrane</keyword>
<evidence type="ECO:0000256" key="4">
    <source>
        <dbReference type="ARBA" id="ARBA00023224"/>
    </source>
</evidence>
<comment type="subcellular location">
    <subcellularLocation>
        <location evidence="1">Cell membrane</location>
    </subcellularLocation>
</comment>
<feature type="domain" description="HAMP" evidence="9">
    <location>
        <begin position="203"/>
        <end position="255"/>
    </location>
</feature>
<reference evidence="10 11" key="1">
    <citation type="submission" date="2024-06" db="EMBL/GenBank/DDBJ databases">
        <title>Sorghum-associated microbial communities from plants grown in Nebraska, USA.</title>
        <authorList>
            <person name="Schachtman D."/>
        </authorList>
    </citation>
    <scope>NUCLEOTIDE SEQUENCE [LARGE SCALE GENOMIC DNA]</scope>
    <source>
        <strain evidence="10 11">1288</strain>
    </source>
</reference>
<comment type="similarity">
    <text evidence="5">Belongs to the methyl-accepting chemotaxis (MCP) protein family.</text>
</comment>
<dbReference type="InterPro" id="IPR004089">
    <property type="entry name" value="MCPsignal_dom"/>
</dbReference>
<sequence length="560" mass="61506">MFKQKGSIRTKIMLGTIIPIAVLSLLFSLGFYFQSMSIVNQNVIPQFERVLNTNLLDLKKDIDAEMLNKAKTNKQAYERLLTIINESREVGDLESVYIMSKVDGEDMILALSDTADYLTPYPFKSEQNDALNMEQPLVSEIYEDEYGVHKSIYLHIEGTDSIIGIDQDAKFIPDLTRKILIISIALTLGALVVGAGISYILSTRITKPLQQLVKYTEVVAQGDLTKEVSVNSQDEIGHLAHSFRNMQQELRNTIEHVNVATDNVITSSDDLTYSAEQMTEVVNHTTVTTQEVSSTSDTLASSASQNLVALEQITIGLQEIADSSMKVTEESMDASQEAKQGNHLILDSIQGIDTITSSVKVSMDITQLMNTRSNEVGQIIEIITAISDQINLLALNAAIEAARAGDAGKGFSVVADEVRKLAEQSASSANQISTLVKEIQNDSQNSVKAMTKVFEDVERETGIVRETGKSFTSILNRITQITEKNQSVSATIQEISAGSEEILASTIETVQSLEETSSHTQNIAASMEEQLASMEEMVGTTTTLNEMAINLKDHVKKFKI</sequence>
<dbReference type="CDD" id="cd06225">
    <property type="entry name" value="HAMP"/>
    <property type="match status" value="1"/>
</dbReference>
<dbReference type="PANTHER" id="PTHR32089">
    <property type="entry name" value="METHYL-ACCEPTING CHEMOTAXIS PROTEIN MCPB"/>
    <property type="match status" value="1"/>
</dbReference>
<keyword evidence="7" id="KW-1133">Transmembrane helix</keyword>
<gene>
    <name evidence="10" type="ORF">ABIC55_002843</name>
</gene>
<dbReference type="Pfam" id="PF00672">
    <property type="entry name" value="HAMP"/>
    <property type="match status" value="1"/>
</dbReference>
<feature type="domain" description="Methyl-accepting transducer" evidence="8">
    <location>
        <begin position="274"/>
        <end position="510"/>
    </location>
</feature>
<dbReference type="Pfam" id="PF00015">
    <property type="entry name" value="MCPsignal"/>
    <property type="match status" value="1"/>
</dbReference>
<dbReference type="Gene3D" id="6.10.340.10">
    <property type="match status" value="1"/>
</dbReference>
<dbReference type="EMBL" id="JBEPME010000004">
    <property type="protein sequence ID" value="MET3657746.1"/>
    <property type="molecule type" value="Genomic_DNA"/>
</dbReference>
<name>A0ABV2K9I7_SPOPS</name>
<proteinExistence type="inferred from homology"/>
<keyword evidence="4 6" id="KW-0807">Transducer</keyword>
<accession>A0ABV2K9I7</accession>
<protein>
    <submittedName>
        <fullName evidence="10">Methyl-accepting chemotaxis protein</fullName>
    </submittedName>
</protein>
<organism evidence="10 11">
    <name type="scientific">Sporosarcina psychrophila</name>
    <name type="common">Bacillus psychrophilus</name>
    <dbReference type="NCBI Taxonomy" id="1476"/>
    <lineage>
        <taxon>Bacteria</taxon>
        <taxon>Bacillati</taxon>
        <taxon>Bacillota</taxon>
        <taxon>Bacilli</taxon>
        <taxon>Bacillales</taxon>
        <taxon>Caryophanaceae</taxon>
        <taxon>Sporosarcina</taxon>
    </lineage>
</organism>
<evidence type="ECO:0000256" key="3">
    <source>
        <dbReference type="ARBA" id="ARBA00023136"/>
    </source>
</evidence>
<dbReference type="InterPro" id="IPR004090">
    <property type="entry name" value="Chemotax_Me-accpt_rcpt"/>
</dbReference>
<dbReference type="PANTHER" id="PTHR32089:SF114">
    <property type="entry name" value="METHYL-ACCEPTING CHEMOTAXIS PROTEIN MCPB"/>
    <property type="match status" value="1"/>
</dbReference>
<keyword evidence="3 7" id="KW-0472">Membrane</keyword>
<dbReference type="Gene3D" id="1.10.287.950">
    <property type="entry name" value="Methyl-accepting chemotaxis protein"/>
    <property type="match status" value="1"/>
</dbReference>
<evidence type="ECO:0000256" key="5">
    <source>
        <dbReference type="ARBA" id="ARBA00029447"/>
    </source>
</evidence>
<evidence type="ECO:0000259" key="8">
    <source>
        <dbReference type="PROSITE" id="PS50111"/>
    </source>
</evidence>
<dbReference type="Proteomes" id="UP001549104">
    <property type="component" value="Unassembled WGS sequence"/>
</dbReference>
<feature type="transmembrane region" description="Helical" evidence="7">
    <location>
        <begin position="12"/>
        <end position="33"/>
    </location>
</feature>
<feature type="transmembrane region" description="Helical" evidence="7">
    <location>
        <begin position="179"/>
        <end position="201"/>
    </location>
</feature>
<evidence type="ECO:0000313" key="10">
    <source>
        <dbReference type="EMBL" id="MET3657746.1"/>
    </source>
</evidence>
<dbReference type="RefSeq" id="WP_354313490.1">
    <property type="nucleotide sequence ID" value="NZ_JBEPME010000004.1"/>
</dbReference>
<keyword evidence="11" id="KW-1185">Reference proteome</keyword>
<dbReference type="SMART" id="SM00283">
    <property type="entry name" value="MA"/>
    <property type="match status" value="1"/>
</dbReference>
<keyword evidence="7" id="KW-0812">Transmembrane</keyword>
<dbReference type="SUPFAM" id="SSF58104">
    <property type="entry name" value="Methyl-accepting chemotaxis protein (MCP) signaling domain"/>
    <property type="match status" value="1"/>
</dbReference>
<evidence type="ECO:0000256" key="7">
    <source>
        <dbReference type="SAM" id="Phobius"/>
    </source>
</evidence>